<organism evidence="2 3">
    <name type="scientific">Galerina marginata (strain CBS 339.88)</name>
    <dbReference type="NCBI Taxonomy" id="685588"/>
    <lineage>
        <taxon>Eukaryota</taxon>
        <taxon>Fungi</taxon>
        <taxon>Dikarya</taxon>
        <taxon>Basidiomycota</taxon>
        <taxon>Agaricomycotina</taxon>
        <taxon>Agaricomycetes</taxon>
        <taxon>Agaricomycetidae</taxon>
        <taxon>Agaricales</taxon>
        <taxon>Agaricineae</taxon>
        <taxon>Strophariaceae</taxon>
        <taxon>Galerina</taxon>
    </lineage>
</organism>
<dbReference type="EMBL" id="KL142399">
    <property type="protein sequence ID" value="KDR69919.1"/>
    <property type="molecule type" value="Genomic_DNA"/>
</dbReference>
<gene>
    <name evidence="2" type="ORF">GALMADRAFT_144976</name>
</gene>
<accession>A0A067SQG4</accession>
<keyword evidence="1" id="KW-1133">Transmembrane helix</keyword>
<sequence length="284" mass="31871">MVKCSPLTTLDRLNTLKLDVDGGTRTPFTGFLIPSILFGIVILQAGQYFMNYPQDSKVRKTMILIICFLQSTYFGFLVKFMYTIPTSIPARNTLAWGSSITQVLEGNGGYQGTILLYIFLFAISIDSDAMTSPFFEDIAHNHCSVVCVIEREKHSLPYEQLQFLPSPCLGLGAEPDDETKNCTDTEVYIRCYIYLQSSESHSCGYLRIENLPWYTWKPSSLTYLIIDFSGPSLYTNSILALFNAKSWLKERMDVSVDLQVSSKILFGDNDAGDQGPSAAIRTRS</sequence>
<evidence type="ECO:0000313" key="2">
    <source>
        <dbReference type="EMBL" id="KDR69919.1"/>
    </source>
</evidence>
<keyword evidence="1" id="KW-0812">Transmembrane</keyword>
<name>A0A067SQG4_GALM3</name>
<protein>
    <submittedName>
        <fullName evidence="2">Uncharacterized protein</fullName>
    </submittedName>
</protein>
<evidence type="ECO:0000256" key="1">
    <source>
        <dbReference type="SAM" id="Phobius"/>
    </source>
</evidence>
<dbReference type="AlphaFoldDB" id="A0A067SQG4"/>
<reference evidence="3" key="1">
    <citation type="journal article" date="2014" name="Proc. Natl. Acad. Sci. U.S.A.">
        <title>Extensive sampling of basidiomycete genomes demonstrates inadequacy of the white-rot/brown-rot paradigm for wood decay fungi.</title>
        <authorList>
            <person name="Riley R."/>
            <person name="Salamov A.A."/>
            <person name="Brown D.W."/>
            <person name="Nagy L.G."/>
            <person name="Floudas D."/>
            <person name="Held B.W."/>
            <person name="Levasseur A."/>
            <person name="Lombard V."/>
            <person name="Morin E."/>
            <person name="Otillar R."/>
            <person name="Lindquist E.A."/>
            <person name="Sun H."/>
            <person name="LaButti K.M."/>
            <person name="Schmutz J."/>
            <person name="Jabbour D."/>
            <person name="Luo H."/>
            <person name="Baker S.E."/>
            <person name="Pisabarro A.G."/>
            <person name="Walton J.D."/>
            <person name="Blanchette R.A."/>
            <person name="Henrissat B."/>
            <person name="Martin F."/>
            <person name="Cullen D."/>
            <person name="Hibbett D.S."/>
            <person name="Grigoriev I.V."/>
        </authorList>
    </citation>
    <scope>NUCLEOTIDE SEQUENCE [LARGE SCALE GENOMIC DNA]</scope>
    <source>
        <strain evidence="3">CBS 339.88</strain>
    </source>
</reference>
<feature type="transmembrane region" description="Helical" evidence="1">
    <location>
        <begin position="28"/>
        <end position="50"/>
    </location>
</feature>
<keyword evidence="1" id="KW-0472">Membrane</keyword>
<feature type="transmembrane region" description="Helical" evidence="1">
    <location>
        <begin position="62"/>
        <end position="82"/>
    </location>
</feature>
<keyword evidence="3" id="KW-1185">Reference proteome</keyword>
<proteinExistence type="predicted"/>
<evidence type="ECO:0000313" key="3">
    <source>
        <dbReference type="Proteomes" id="UP000027222"/>
    </source>
</evidence>
<dbReference type="Proteomes" id="UP000027222">
    <property type="component" value="Unassembled WGS sequence"/>
</dbReference>
<dbReference type="HOGENOM" id="CLU_046025_5_3_1"/>